<evidence type="ECO:0000256" key="4">
    <source>
        <dbReference type="ARBA" id="ARBA00022833"/>
    </source>
</evidence>
<dbReference type="Gene3D" id="1.10.220.150">
    <property type="entry name" value="Arf GTPase activating protein"/>
    <property type="match status" value="1"/>
</dbReference>
<dbReference type="PANTHER" id="PTHR46395:SF1">
    <property type="entry name" value="ADP-RIBOSYLATION FACTOR GTPASE-ACTIVATING PROTEIN 1"/>
    <property type="match status" value="1"/>
</dbReference>
<comment type="caution">
    <text evidence="8">The sequence shown here is derived from an EMBL/GenBank/DDBJ whole genome shotgun (WGS) entry which is preliminary data.</text>
</comment>
<keyword evidence="1" id="KW-0343">GTPase activation</keyword>
<feature type="region of interest" description="Disordered" evidence="6">
    <location>
        <begin position="196"/>
        <end position="237"/>
    </location>
</feature>
<keyword evidence="3 5" id="KW-0863">Zinc-finger</keyword>
<feature type="domain" description="Arf-GAP" evidence="7">
    <location>
        <begin position="6"/>
        <end position="123"/>
    </location>
</feature>
<dbReference type="PROSITE" id="PS50115">
    <property type="entry name" value="ARFGAP"/>
    <property type="match status" value="1"/>
</dbReference>
<gene>
    <name evidence="8" type="primary">GCS1</name>
    <name evidence="8" type="ORF">IWQ62_002169</name>
</gene>
<protein>
    <submittedName>
        <fullName evidence="8">Zn finger-containing GTPase- Activating Protein for ARF</fullName>
    </submittedName>
</protein>
<dbReference type="PRINTS" id="PR00405">
    <property type="entry name" value="REVINTRACTNG"/>
</dbReference>
<dbReference type="GO" id="GO:0030100">
    <property type="term" value="P:regulation of endocytosis"/>
    <property type="evidence" value="ECO:0007669"/>
    <property type="project" value="TreeGrafter"/>
</dbReference>
<keyword evidence="4" id="KW-0862">Zinc</keyword>
<feature type="region of interest" description="Disordered" evidence="6">
    <location>
        <begin position="367"/>
        <end position="439"/>
    </location>
</feature>
<dbReference type="EMBL" id="JANBPY010000427">
    <property type="protein sequence ID" value="KAJ1966915.1"/>
    <property type="molecule type" value="Genomic_DNA"/>
</dbReference>
<evidence type="ECO:0000256" key="6">
    <source>
        <dbReference type="SAM" id="MobiDB-lite"/>
    </source>
</evidence>
<evidence type="ECO:0000313" key="9">
    <source>
        <dbReference type="Proteomes" id="UP001150925"/>
    </source>
</evidence>
<keyword evidence="9" id="KW-1185">Reference proteome</keyword>
<dbReference type="SUPFAM" id="SSF57863">
    <property type="entry name" value="ArfGap/RecO-like zinc finger"/>
    <property type="match status" value="1"/>
</dbReference>
<dbReference type="InterPro" id="IPR037278">
    <property type="entry name" value="ARFGAP/RecO"/>
</dbReference>
<dbReference type="Pfam" id="PF01412">
    <property type="entry name" value="ArfGap"/>
    <property type="match status" value="1"/>
</dbReference>
<proteinExistence type="predicted"/>
<dbReference type="InterPro" id="IPR038508">
    <property type="entry name" value="ArfGAP_dom_sf"/>
</dbReference>
<dbReference type="GO" id="GO:0000139">
    <property type="term" value="C:Golgi membrane"/>
    <property type="evidence" value="ECO:0007669"/>
    <property type="project" value="TreeGrafter"/>
</dbReference>
<reference evidence="8" key="1">
    <citation type="submission" date="2022-07" db="EMBL/GenBank/DDBJ databases">
        <title>Phylogenomic reconstructions and comparative analyses of Kickxellomycotina fungi.</title>
        <authorList>
            <person name="Reynolds N.K."/>
            <person name="Stajich J.E."/>
            <person name="Barry K."/>
            <person name="Grigoriev I.V."/>
            <person name="Crous P."/>
            <person name="Smith M.E."/>
        </authorList>
    </citation>
    <scope>NUCLEOTIDE SEQUENCE</scope>
    <source>
        <strain evidence="8">RSA 1196</strain>
    </source>
</reference>
<organism evidence="8 9">
    <name type="scientific">Dispira parvispora</name>
    <dbReference type="NCBI Taxonomy" id="1520584"/>
    <lineage>
        <taxon>Eukaryota</taxon>
        <taxon>Fungi</taxon>
        <taxon>Fungi incertae sedis</taxon>
        <taxon>Zoopagomycota</taxon>
        <taxon>Kickxellomycotina</taxon>
        <taxon>Dimargaritomycetes</taxon>
        <taxon>Dimargaritales</taxon>
        <taxon>Dimargaritaceae</taxon>
        <taxon>Dispira</taxon>
    </lineage>
</organism>
<sequence length="439" mass="47390">MSDSAKQALAEVLRQEGNKTCCDCGAPNPQWASVTLGTFFCLNCSGVHRSLGVHLSFVRSVSMDRWTEEQVKRMQLAGNKRALAFFETFPEYRSDMSIQDKYSSDFAEQWRQKLNAECEGRTYTPSKQPSRKPLKSGGTRSKDAVSSRQGRMGSRGNGSTNREVDTPAGISSVDASNKSASQRERNEAFFAQMGAANQTRPTNLPPNQGGKYVGFGSVDDDDNNTRQSSQSTQGMLDDPSQLLAKGWSLFSSSAQVALELVENVGEKLTHNVVLPTAQAVQDPEFSNNVRGFVSDIGQRGANLMSSYLGSPDTGYTTLGDNGVNSRANGARSTSMLSDQRDEDFFAAVQNDHDGHLARLSNRQNSVYSDTTLSPTSPVATQNRLTSSSSSSSASISASTGPNAGRGLTSRNQRSGLSGKSTGGATVQKKKGWNDEWDDF</sequence>
<dbReference type="GO" id="GO:0005096">
    <property type="term" value="F:GTPase activator activity"/>
    <property type="evidence" value="ECO:0007669"/>
    <property type="project" value="UniProtKB-KW"/>
</dbReference>
<dbReference type="SMART" id="SM00105">
    <property type="entry name" value="ArfGap"/>
    <property type="match status" value="1"/>
</dbReference>
<evidence type="ECO:0000256" key="1">
    <source>
        <dbReference type="ARBA" id="ARBA00022468"/>
    </source>
</evidence>
<dbReference type="FunFam" id="1.10.220.150:FF:000014">
    <property type="entry name" value="ADP-ribosylation factor GTPase-activating protein"/>
    <property type="match status" value="1"/>
</dbReference>
<evidence type="ECO:0000256" key="2">
    <source>
        <dbReference type="ARBA" id="ARBA00022723"/>
    </source>
</evidence>
<feature type="compositionally biased region" description="Polar residues" evidence="6">
    <location>
        <begin position="367"/>
        <end position="385"/>
    </location>
</feature>
<evidence type="ECO:0000313" key="8">
    <source>
        <dbReference type="EMBL" id="KAJ1966915.1"/>
    </source>
</evidence>
<evidence type="ECO:0000256" key="3">
    <source>
        <dbReference type="ARBA" id="ARBA00022771"/>
    </source>
</evidence>
<feature type="compositionally biased region" description="Low complexity" evidence="6">
    <location>
        <begin position="386"/>
        <end position="398"/>
    </location>
</feature>
<dbReference type="InterPro" id="IPR001164">
    <property type="entry name" value="ArfGAP_dom"/>
</dbReference>
<dbReference type="OrthoDB" id="983479at2759"/>
<dbReference type="PANTHER" id="PTHR46395">
    <property type="entry name" value="ADP-RIBOSYLATION FACTOR GTPASE-ACTIVATING PROTEIN 1"/>
    <property type="match status" value="1"/>
</dbReference>
<dbReference type="CDD" id="cd08830">
    <property type="entry name" value="ArfGap_ArfGap1"/>
    <property type="match status" value="1"/>
</dbReference>
<feature type="region of interest" description="Disordered" evidence="6">
    <location>
        <begin position="118"/>
        <end position="184"/>
    </location>
</feature>
<feature type="compositionally biased region" description="Polar residues" evidence="6">
    <location>
        <begin position="196"/>
        <end position="206"/>
    </location>
</feature>
<accession>A0A9W8E7F3</accession>
<dbReference type="AlphaFoldDB" id="A0A9W8E7F3"/>
<feature type="compositionally biased region" description="Polar residues" evidence="6">
    <location>
        <begin position="225"/>
        <end position="234"/>
    </location>
</feature>
<evidence type="ECO:0000256" key="5">
    <source>
        <dbReference type="PROSITE-ProRule" id="PRU00288"/>
    </source>
</evidence>
<keyword evidence="2" id="KW-0479">Metal-binding</keyword>
<dbReference type="GO" id="GO:0032012">
    <property type="term" value="P:regulation of ARF protein signal transduction"/>
    <property type="evidence" value="ECO:0007669"/>
    <property type="project" value="TreeGrafter"/>
</dbReference>
<name>A0A9W8E7F3_9FUNG</name>
<dbReference type="GO" id="GO:0008270">
    <property type="term" value="F:zinc ion binding"/>
    <property type="evidence" value="ECO:0007669"/>
    <property type="project" value="UniProtKB-KW"/>
</dbReference>
<dbReference type="Proteomes" id="UP001150925">
    <property type="component" value="Unassembled WGS sequence"/>
</dbReference>
<evidence type="ECO:0000259" key="7">
    <source>
        <dbReference type="PROSITE" id="PS50115"/>
    </source>
</evidence>
<feature type="compositionally biased region" description="Polar residues" evidence="6">
    <location>
        <begin position="408"/>
        <end position="424"/>
    </location>
</feature>